<gene>
    <name evidence="1" type="ORF">E2C01_007912</name>
</gene>
<dbReference type="EMBL" id="VSRR010000404">
    <property type="protein sequence ID" value="MPC15129.1"/>
    <property type="molecule type" value="Genomic_DNA"/>
</dbReference>
<name>A0A5B7D0D9_PORTR</name>
<keyword evidence="2" id="KW-1185">Reference proteome</keyword>
<evidence type="ECO:0000313" key="1">
    <source>
        <dbReference type="EMBL" id="MPC15129.1"/>
    </source>
</evidence>
<sequence length="88" mass="9600">MTRCTLITDSAQASPAYLLICTSNKLLLTRSLPANSDQALLSTKNIRSLFSPSIVARVQGIEASPIYSHVLWWMVDQPSKNSAGHELA</sequence>
<evidence type="ECO:0000313" key="2">
    <source>
        <dbReference type="Proteomes" id="UP000324222"/>
    </source>
</evidence>
<proteinExistence type="predicted"/>
<dbReference type="AlphaFoldDB" id="A0A5B7D0D9"/>
<accession>A0A5B7D0D9</accession>
<dbReference type="Proteomes" id="UP000324222">
    <property type="component" value="Unassembled WGS sequence"/>
</dbReference>
<reference evidence="1 2" key="1">
    <citation type="submission" date="2019-05" db="EMBL/GenBank/DDBJ databases">
        <title>Another draft genome of Portunus trituberculatus and its Hox gene families provides insights of decapod evolution.</title>
        <authorList>
            <person name="Jeong J.-H."/>
            <person name="Song I."/>
            <person name="Kim S."/>
            <person name="Choi T."/>
            <person name="Kim D."/>
            <person name="Ryu S."/>
            <person name="Kim W."/>
        </authorList>
    </citation>
    <scope>NUCLEOTIDE SEQUENCE [LARGE SCALE GENOMIC DNA]</scope>
    <source>
        <tissue evidence="1">Muscle</tissue>
    </source>
</reference>
<organism evidence="1 2">
    <name type="scientific">Portunus trituberculatus</name>
    <name type="common">Swimming crab</name>
    <name type="synonym">Neptunus trituberculatus</name>
    <dbReference type="NCBI Taxonomy" id="210409"/>
    <lineage>
        <taxon>Eukaryota</taxon>
        <taxon>Metazoa</taxon>
        <taxon>Ecdysozoa</taxon>
        <taxon>Arthropoda</taxon>
        <taxon>Crustacea</taxon>
        <taxon>Multicrustacea</taxon>
        <taxon>Malacostraca</taxon>
        <taxon>Eumalacostraca</taxon>
        <taxon>Eucarida</taxon>
        <taxon>Decapoda</taxon>
        <taxon>Pleocyemata</taxon>
        <taxon>Brachyura</taxon>
        <taxon>Eubrachyura</taxon>
        <taxon>Portunoidea</taxon>
        <taxon>Portunidae</taxon>
        <taxon>Portuninae</taxon>
        <taxon>Portunus</taxon>
    </lineage>
</organism>
<protein>
    <submittedName>
        <fullName evidence="1">Uncharacterized protein</fullName>
    </submittedName>
</protein>
<comment type="caution">
    <text evidence="1">The sequence shown here is derived from an EMBL/GenBank/DDBJ whole genome shotgun (WGS) entry which is preliminary data.</text>
</comment>